<dbReference type="InterPro" id="IPR036942">
    <property type="entry name" value="Beta-barrel_TonB_sf"/>
</dbReference>
<dbReference type="InterPro" id="IPR012910">
    <property type="entry name" value="Plug_dom"/>
</dbReference>
<keyword evidence="6 8" id="KW-0472">Membrane</keyword>
<dbReference type="GO" id="GO:0044718">
    <property type="term" value="P:siderophore transmembrane transport"/>
    <property type="evidence" value="ECO:0007669"/>
    <property type="project" value="TreeGrafter"/>
</dbReference>
<dbReference type="GO" id="GO:0009279">
    <property type="term" value="C:cell outer membrane"/>
    <property type="evidence" value="ECO:0007669"/>
    <property type="project" value="UniProtKB-SubCell"/>
</dbReference>
<evidence type="ECO:0000256" key="4">
    <source>
        <dbReference type="ARBA" id="ARBA00022692"/>
    </source>
</evidence>
<evidence type="ECO:0000256" key="11">
    <source>
        <dbReference type="SAM" id="SignalP"/>
    </source>
</evidence>
<evidence type="ECO:0000259" key="13">
    <source>
        <dbReference type="Pfam" id="PF07715"/>
    </source>
</evidence>
<dbReference type="GO" id="GO:0015344">
    <property type="term" value="F:siderophore uptake transmembrane transporter activity"/>
    <property type="evidence" value="ECO:0007669"/>
    <property type="project" value="TreeGrafter"/>
</dbReference>
<protein>
    <submittedName>
        <fullName evidence="14">TonB-dependent receptor</fullName>
    </submittedName>
</protein>
<evidence type="ECO:0000256" key="2">
    <source>
        <dbReference type="ARBA" id="ARBA00022448"/>
    </source>
</evidence>
<feature type="signal peptide" evidence="11">
    <location>
        <begin position="1"/>
        <end position="21"/>
    </location>
</feature>
<evidence type="ECO:0000313" key="14">
    <source>
        <dbReference type="EMBL" id="KCZ88238.1"/>
    </source>
</evidence>
<dbReference type="OrthoDB" id="9795928at2"/>
<dbReference type="Pfam" id="PF00593">
    <property type="entry name" value="TonB_dep_Rec_b-barrel"/>
    <property type="match status" value="1"/>
</dbReference>
<evidence type="ECO:0000256" key="10">
    <source>
        <dbReference type="SAM" id="MobiDB-lite"/>
    </source>
</evidence>
<name>A0A059FCI7_9PROT</name>
<evidence type="ECO:0000256" key="1">
    <source>
        <dbReference type="ARBA" id="ARBA00004571"/>
    </source>
</evidence>
<dbReference type="AlphaFoldDB" id="A0A059FCI7"/>
<feature type="region of interest" description="Disordered" evidence="10">
    <location>
        <begin position="220"/>
        <end position="253"/>
    </location>
</feature>
<dbReference type="SUPFAM" id="SSF56935">
    <property type="entry name" value="Porins"/>
    <property type="match status" value="1"/>
</dbReference>
<evidence type="ECO:0000256" key="9">
    <source>
        <dbReference type="RuleBase" id="RU003357"/>
    </source>
</evidence>
<dbReference type="PROSITE" id="PS52016">
    <property type="entry name" value="TONB_DEPENDENT_REC_3"/>
    <property type="match status" value="1"/>
</dbReference>
<dbReference type="PANTHER" id="PTHR30069">
    <property type="entry name" value="TONB-DEPENDENT OUTER MEMBRANE RECEPTOR"/>
    <property type="match status" value="1"/>
</dbReference>
<dbReference type="Pfam" id="PF07715">
    <property type="entry name" value="Plug"/>
    <property type="match status" value="1"/>
</dbReference>
<dbReference type="RefSeq" id="WP_011646973.1">
    <property type="nucleotide sequence ID" value="NZ_ARYI01000016.1"/>
</dbReference>
<evidence type="ECO:0000256" key="3">
    <source>
        <dbReference type="ARBA" id="ARBA00022452"/>
    </source>
</evidence>
<comment type="caution">
    <text evidence="14">The sequence shown here is derived from an EMBL/GenBank/DDBJ whole genome shotgun (WGS) entry which is preliminary data.</text>
</comment>
<feature type="region of interest" description="Disordered" evidence="10">
    <location>
        <begin position="284"/>
        <end position="321"/>
    </location>
</feature>
<keyword evidence="5 9" id="KW-0798">TonB box</keyword>
<accession>A0A059FCI7</accession>
<comment type="similarity">
    <text evidence="8 9">Belongs to the TonB-dependent receptor family.</text>
</comment>
<sequence>MKRTLLLTALSSHILTGLALAQETDTPRVEAPIIVTAPGPARSSDELIGNATALDRADIIGRLSGTLGDTLSGEPGVSSTFFGQGASRPVLRGLGAERVQVLTNGIGVIDVSAASPDHQVAADGIDADKIEILRGPAALAYGGQAIGGVVNVIDGLIVETLPERAVSGEAYGAYNGVNDGTELGGRAAFTAGPLVFSLSASKREFGDYDIPGLAESRQLRHREELEHEAEEAAEGEDHEHEEEALVEGSLPNSFLDTETFGGGISWVGERAFAGFAVRQQTSKYGLPGHSHAHGEEEHDHEDGEDHEDEEHDHDHAHEEEGAPFIDLKQTRYDFRAGINLDGPVLKAVTGTLSYSDYEHSEVEGDEASSVFKSDGVEGRVELDHALAGFEGAVGLQFLDKSLDASGGEAFLTPTDTTSWAVFLYETRDWDSGFGIEGGLRVEQLEHDNAVAGKAEFDLYSASAGVHQHFGDGWFGGAQVAYTERGPNESELFAFGPHLATEQFEVGDANLDKERGLNLEGTLRWRGDKASFGANVFHTSFSDFIYLAPGSIEEDGELVTEEDGLPVFAFSQEDATLYGGEIYGEYYINQGPLGADWKFRSGIDYVRGELDGGENLPFIPPLRVTAGADADWQRVMVGASVEWADNQRRVGEGQLGTGDYTLVNLKTALKLSEYGIGREGTQFFVEVRNIADEEARLATSVLRDTVPLPGRNLRAGLRYTF</sequence>
<keyword evidence="3 8" id="KW-1134">Transmembrane beta strand</keyword>
<dbReference type="InterPro" id="IPR037066">
    <property type="entry name" value="Plug_dom_sf"/>
</dbReference>
<dbReference type="PATRIC" id="fig|1280951.3.peg.3044"/>
<evidence type="ECO:0000313" key="15">
    <source>
        <dbReference type="Proteomes" id="UP000025061"/>
    </source>
</evidence>
<keyword evidence="11" id="KW-0732">Signal</keyword>
<feature type="domain" description="TonB-dependent receptor plug" evidence="13">
    <location>
        <begin position="47"/>
        <end position="149"/>
    </location>
</feature>
<evidence type="ECO:0000256" key="7">
    <source>
        <dbReference type="ARBA" id="ARBA00023237"/>
    </source>
</evidence>
<comment type="subcellular location">
    <subcellularLocation>
        <location evidence="1 8">Cell outer membrane</location>
        <topology evidence="1 8">Multi-pass membrane protein</topology>
    </subcellularLocation>
</comment>
<feature type="domain" description="TonB-dependent receptor-like beta-barrel" evidence="12">
    <location>
        <begin position="313"/>
        <end position="689"/>
    </location>
</feature>
<proteinExistence type="inferred from homology"/>
<keyword evidence="15" id="KW-1185">Reference proteome</keyword>
<dbReference type="InterPro" id="IPR039426">
    <property type="entry name" value="TonB-dep_rcpt-like"/>
</dbReference>
<reference evidence="14 15" key="1">
    <citation type="submission" date="2013-04" db="EMBL/GenBank/DDBJ databases">
        <title>Hyphomonas hirschiana VP5 Genome Sequencing.</title>
        <authorList>
            <person name="Lai Q."/>
            <person name="Shao Z."/>
        </authorList>
    </citation>
    <scope>NUCLEOTIDE SEQUENCE [LARGE SCALE GENOMIC DNA]</scope>
    <source>
        <strain evidence="14 15">VP5</strain>
    </source>
</reference>
<keyword evidence="14" id="KW-0675">Receptor</keyword>
<keyword evidence="4 8" id="KW-0812">Transmembrane</keyword>
<dbReference type="Proteomes" id="UP000025061">
    <property type="component" value="Unassembled WGS sequence"/>
</dbReference>
<evidence type="ECO:0000256" key="8">
    <source>
        <dbReference type="PROSITE-ProRule" id="PRU01360"/>
    </source>
</evidence>
<feature type="chain" id="PRO_5001577957" evidence="11">
    <location>
        <begin position="22"/>
        <end position="720"/>
    </location>
</feature>
<organism evidence="14 15">
    <name type="scientific">Hyphomonas hirschiana VP5</name>
    <dbReference type="NCBI Taxonomy" id="1280951"/>
    <lineage>
        <taxon>Bacteria</taxon>
        <taxon>Pseudomonadati</taxon>
        <taxon>Pseudomonadota</taxon>
        <taxon>Alphaproteobacteria</taxon>
        <taxon>Hyphomonadales</taxon>
        <taxon>Hyphomonadaceae</taxon>
        <taxon>Hyphomonas</taxon>
    </lineage>
</organism>
<evidence type="ECO:0000256" key="6">
    <source>
        <dbReference type="ARBA" id="ARBA00023136"/>
    </source>
</evidence>
<dbReference type="Gene3D" id="2.170.130.10">
    <property type="entry name" value="TonB-dependent receptor, plug domain"/>
    <property type="match status" value="1"/>
</dbReference>
<gene>
    <name evidence="14" type="ORF">HHI_15089</name>
</gene>
<dbReference type="EMBL" id="ARYI01000016">
    <property type="protein sequence ID" value="KCZ88238.1"/>
    <property type="molecule type" value="Genomic_DNA"/>
</dbReference>
<dbReference type="InterPro" id="IPR000531">
    <property type="entry name" value="Beta-barrel_TonB"/>
</dbReference>
<keyword evidence="7 8" id="KW-0998">Cell outer membrane</keyword>
<evidence type="ECO:0000256" key="5">
    <source>
        <dbReference type="ARBA" id="ARBA00023077"/>
    </source>
</evidence>
<keyword evidence="2 8" id="KW-0813">Transport</keyword>
<dbReference type="PANTHER" id="PTHR30069:SF40">
    <property type="entry name" value="TONB-DEPENDENT RECEPTOR NMB0964-RELATED"/>
    <property type="match status" value="1"/>
</dbReference>
<evidence type="ECO:0000259" key="12">
    <source>
        <dbReference type="Pfam" id="PF00593"/>
    </source>
</evidence>
<dbReference type="Gene3D" id="2.40.170.20">
    <property type="entry name" value="TonB-dependent receptor, beta-barrel domain"/>
    <property type="match status" value="1"/>
</dbReference>
<feature type="compositionally biased region" description="Basic and acidic residues" evidence="10">
    <location>
        <begin position="292"/>
        <end position="303"/>
    </location>
</feature>